<reference evidence="10" key="1">
    <citation type="submission" date="2024-07" db="EMBL/GenBank/DDBJ databases">
        <title>Two chromosome-level genome assemblies of Korean endemic species Abeliophyllum distichum and Forsythia ovata (Oleaceae).</title>
        <authorList>
            <person name="Jang H."/>
        </authorList>
    </citation>
    <scope>NUCLEOTIDE SEQUENCE [LARGE SCALE GENOMIC DNA]</scope>
</reference>
<dbReference type="FunFam" id="3.80.10.10:FF:000649">
    <property type="entry name" value="Leucine Rich Repeat family protein"/>
    <property type="match status" value="1"/>
</dbReference>
<protein>
    <submittedName>
        <fullName evidence="9">Disease resistance family protein/LRR family protein</fullName>
    </submittedName>
</protein>
<dbReference type="SUPFAM" id="SSF52058">
    <property type="entry name" value="L domain-like"/>
    <property type="match status" value="1"/>
</dbReference>
<evidence type="ECO:0000259" key="8">
    <source>
        <dbReference type="Pfam" id="PF23598"/>
    </source>
</evidence>
<dbReference type="InterPro" id="IPR055414">
    <property type="entry name" value="LRR_R13L4/SHOC2-like"/>
</dbReference>
<proteinExistence type="predicted"/>
<sequence>MIRLDISFAVGRLSRKGSTLNEYRGGNTLARCGLHVPLEDSPMKHLNHFDLSRNNFDGAQILGFIGSLSKLKYLNLSSASFGGGIAPNLGTLFELEYLDLRHYYKWISSLSTLKYLNLGGVDHSRAASHWFQTLNSLSVLSELHLFECQLVNLPTSLQSVNFTSLQVLDISNNGFNSTIPEWLFNINSLKCLDLNSNNLYGELPDALAYLTSLEELDLSENYGIEGRLPRKLGNLCNLQKLVLTNNNIGGDIMEFVDGLSECSNNRLETLDLGYNKMTRNLPKSLGSLKNLPSDFTYYLFLDPLISI</sequence>
<organism evidence="9 10">
    <name type="scientific">Abeliophyllum distichum</name>
    <dbReference type="NCBI Taxonomy" id="126358"/>
    <lineage>
        <taxon>Eukaryota</taxon>
        <taxon>Viridiplantae</taxon>
        <taxon>Streptophyta</taxon>
        <taxon>Embryophyta</taxon>
        <taxon>Tracheophyta</taxon>
        <taxon>Spermatophyta</taxon>
        <taxon>Magnoliopsida</taxon>
        <taxon>eudicotyledons</taxon>
        <taxon>Gunneridae</taxon>
        <taxon>Pentapetalae</taxon>
        <taxon>asterids</taxon>
        <taxon>lamiids</taxon>
        <taxon>Lamiales</taxon>
        <taxon>Oleaceae</taxon>
        <taxon>Forsythieae</taxon>
        <taxon>Abeliophyllum</taxon>
    </lineage>
</organism>
<keyword evidence="2" id="KW-0812">Transmembrane</keyword>
<keyword evidence="7" id="KW-0325">Glycoprotein</keyword>
<keyword evidence="4" id="KW-0677">Repeat</keyword>
<dbReference type="Proteomes" id="UP001604336">
    <property type="component" value="Unassembled WGS sequence"/>
</dbReference>
<accession>A0ABD1SY45</accession>
<evidence type="ECO:0000256" key="7">
    <source>
        <dbReference type="ARBA" id="ARBA00023180"/>
    </source>
</evidence>
<dbReference type="InterPro" id="IPR001611">
    <property type="entry name" value="Leu-rich_rpt"/>
</dbReference>
<evidence type="ECO:0000313" key="9">
    <source>
        <dbReference type="EMBL" id="KAL2505357.1"/>
    </source>
</evidence>
<dbReference type="EMBL" id="JBFOLK010000006">
    <property type="protein sequence ID" value="KAL2505357.1"/>
    <property type="molecule type" value="Genomic_DNA"/>
</dbReference>
<evidence type="ECO:0000256" key="1">
    <source>
        <dbReference type="ARBA" id="ARBA00004479"/>
    </source>
</evidence>
<name>A0ABD1SY45_9LAMI</name>
<gene>
    <name evidence="9" type="ORF">Adt_20978</name>
</gene>
<dbReference type="GO" id="GO:0016020">
    <property type="term" value="C:membrane"/>
    <property type="evidence" value="ECO:0007669"/>
    <property type="project" value="UniProtKB-SubCell"/>
</dbReference>
<evidence type="ECO:0000256" key="2">
    <source>
        <dbReference type="ARBA" id="ARBA00022692"/>
    </source>
</evidence>
<comment type="subcellular location">
    <subcellularLocation>
        <location evidence="1">Membrane</location>
        <topology evidence="1">Single-pass type I membrane protein</topology>
    </subcellularLocation>
</comment>
<dbReference type="PANTHER" id="PTHR48063:SF81">
    <property type="entry name" value="LEUCINE-RICH REPEAT-CONTAINING N-TERMINAL PLANT-TYPE DOMAIN-CONTAINING PROTEIN"/>
    <property type="match status" value="1"/>
</dbReference>
<evidence type="ECO:0000256" key="4">
    <source>
        <dbReference type="ARBA" id="ARBA00022737"/>
    </source>
</evidence>
<keyword evidence="6" id="KW-0472">Membrane</keyword>
<dbReference type="Pfam" id="PF23598">
    <property type="entry name" value="LRR_14"/>
    <property type="match status" value="1"/>
</dbReference>
<keyword evidence="10" id="KW-1185">Reference proteome</keyword>
<dbReference type="Pfam" id="PF00560">
    <property type="entry name" value="LRR_1"/>
    <property type="match status" value="1"/>
</dbReference>
<feature type="domain" description="Disease resistance R13L4/SHOC-2-like LRR" evidence="8">
    <location>
        <begin position="107"/>
        <end position="245"/>
    </location>
</feature>
<dbReference type="AlphaFoldDB" id="A0ABD1SY45"/>
<evidence type="ECO:0000256" key="3">
    <source>
        <dbReference type="ARBA" id="ARBA00022729"/>
    </source>
</evidence>
<dbReference type="PANTHER" id="PTHR48063">
    <property type="entry name" value="LRR RECEPTOR-LIKE KINASE"/>
    <property type="match status" value="1"/>
</dbReference>
<evidence type="ECO:0000256" key="5">
    <source>
        <dbReference type="ARBA" id="ARBA00022989"/>
    </source>
</evidence>
<evidence type="ECO:0000256" key="6">
    <source>
        <dbReference type="ARBA" id="ARBA00023136"/>
    </source>
</evidence>
<evidence type="ECO:0000313" key="10">
    <source>
        <dbReference type="Proteomes" id="UP001604336"/>
    </source>
</evidence>
<dbReference type="InterPro" id="IPR046956">
    <property type="entry name" value="RLP23-like"/>
</dbReference>
<keyword evidence="5" id="KW-1133">Transmembrane helix</keyword>
<keyword evidence="3" id="KW-0732">Signal</keyword>
<comment type="caution">
    <text evidence="9">The sequence shown here is derived from an EMBL/GenBank/DDBJ whole genome shotgun (WGS) entry which is preliminary data.</text>
</comment>
<dbReference type="InterPro" id="IPR032675">
    <property type="entry name" value="LRR_dom_sf"/>
</dbReference>
<dbReference type="Gene3D" id="3.80.10.10">
    <property type="entry name" value="Ribonuclease Inhibitor"/>
    <property type="match status" value="1"/>
</dbReference>